<keyword evidence="3" id="KW-1003">Cell membrane</keyword>
<dbReference type="GO" id="GO:0051453">
    <property type="term" value="P:regulation of intracellular pH"/>
    <property type="evidence" value="ECO:0007669"/>
    <property type="project" value="TreeGrafter"/>
</dbReference>
<evidence type="ECO:0000313" key="14">
    <source>
        <dbReference type="EMBL" id="PPC74568.1"/>
    </source>
</evidence>
<gene>
    <name evidence="14" type="ORF">C4K68_24930</name>
</gene>
<proteinExistence type="predicted"/>
<feature type="region of interest" description="Disordered" evidence="10">
    <location>
        <begin position="694"/>
        <end position="724"/>
    </location>
</feature>
<feature type="transmembrane region" description="Helical" evidence="11">
    <location>
        <begin position="287"/>
        <end position="308"/>
    </location>
</feature>
<dbReference type="EMBL" id="PRLP01000143">
    <property type="protein sequence ID" value="PPC74568.1"/>
    <property type="molecule type" value="Genomic_DNA"/>
</dbReference>
<sequence>MFLLTELLVLLGCLLAMVAASQVVAARLAVPESTLLCILGILVGTSYVAVNTVAPGFAHFFVEPLVNPNLPADAYLWIFLPPLLFQVALTVDVRSMMQDAAPILLLAVVAVIVATGLIGLALGGLSPYDWPVCLLIGAIVATTDPSAVVGIFREVGAPGRLIRLVEGESLLNDAAAIALVTVLMAMISDPSVPLSWESGLSSLSVSFGGGVLLGLIVGRITAFILPLLGEIALAETAFTLAIPYPVFLFGNEVLGVSGVVAVVVTALVINGLSHARLSRHNWNHLQLVWAQIASIAGAIVFLLASVRVPQMLSGMNWTDVGYLLVAVLAALLARLAVLYLFLPLLSALRLSEPISHTYKLAITWGGLRGAVTLVLAMGMAENSSLPENSRHFIAIMATSFVLFSLLVNGSSLRTVIRKLGLDKLSPQEQALQQQAIELSTLDVEATVKRIASTFHIDPHIATEVNQRYRAHLASSALDLDAALPDRERLAIGLVTLAAREHELIRDYGSGIIGVANLDAMLRNTGKMIDEARTNGRIGYNRAARRILKPTLSYRLAVWLYRYGRWKGPLASALADHYELMICRRVVLERLRYYNASRLNPLLGERMAGILDGVLAARIELVDQDLRQTRTQFGQFTDLLERRLLWLFALRKGRAALEEMVAEQVISREVYNWVQKALDSAWRDGVERPDLHAHTFQPKPAASAPPTSDEESSPAPVAKSDAPSLTSVAAEAELAKLTVNPPRNTGEAEA</sequence>
<comment type="caution">
    <text evidence="14">The sequence shown here is derived from an EMBL/GenBank/DDBJ whole genome shotgun (WGS) entry which is preliminary data.</text>
</comment>
<reference evidence="14 15" key="1">
    <citation type="submission" date="2018-02" db="EMBL/GenBank/DDBJ databases">
        <title>novel marine gammaproteobacteria from coastal saline agro ecosystem.</title>
        <authorList>
            <person name="Krishnan R."/>
            <person name="Ramesh Kumar N."/>
        </authorList>
    </citation>
    <scope>NUCLEOTIDE SEQUENCE [LARGE SCALE GENOMIC DNA]</scope>
    <source>
        <strain evidence="14 15">228</strain>
    </source>
</reference>
<evidence type="ECO:0000256" key="2">
    <source>
        <dbReference type="ARBA" id="ARBA00022448"/>
    </source>
</evidence>
<protein>
    <submittedName>
        <fullName evidence="14">Sodium:proton exchanger</fullName>
    </submittedName>
</protein>
<dbReference type="PANTHER" id="PTHR10110">
    <property type="entry name" value="SODIUM/HYDROGEN EXCHANGER"/>
    <property type="match status" value="1"/>
</dbReference>
<keyword evidence="12" id="KW-0732">Signal</keyword>
<evidence type="ECO:0000256" key="10">
    <source>
        <dbReference type="SAM" id="MobiDB-lite"/>
    </source>
</evidence>
<evidence type="ECO:0000259" key="13">
    <source>
        <dbReference type="Pfam" id="PF00999"/>
    </source>
</evidence>
<feature type="transmembrane region" description="Helical" evidence="11">
    <location>
        <begin position="128"/>
        <end position="149"/>
    </location>
</feature>
<feature type="transmembrane region" description="Helical" evidence="11">
    <location>
        <begin position="360"/>
        <end position="380"/>
    </location>
</feature>
<feature type="transmembrane region" description="Helical" evidence="11">
    <location>
        <begin position="392"/>
        <end position="409"/>
    </location>
</feature>
<evidence type="ECO:0000256" key="6">
    <source>
        <dbReference type="ARBA" id="ARBA00023053"/>
    </source>
</evidence>
<evidence type="ECO:0000256" key="1">
    <source>
        <dbReference type="ARBA" id="ARBA00004651"/>
    </source>
</evidence>
<dbReference type="OrthoDB" id="9774146at2"/>
<evidence type="ECO:0000256" key="11">
    <source>
        <dbReference type="SAM" id="Phobius"/>
    </source>
</evidence>
<feature type="signal peptide" evidence="12">
    <location>
        <begin position="1"/>
        <end position="25"/>
    </location>
</feature>
<feature type="transmembrane region" description="Helical" evidence="11">
    <location>
        <begin position="199"/>
        <end position="217"/>
    </location>
</feature>
<dbReference type="PANTHER" id="PTHR10110:SF86">
    <property type="entry name" value="SODIUM_HYDROGEN EXCHANGER 7"/>
    <property type="match status" value="1"/>
</dbReference>
<feature type="transmembrane region" description="Helical" evidence="11">
    <location>
        <begin position="103"/>
        <end position="122"/>
    </location>
</feature>
<organism evidence="14 15">
    <name type="scientific">Proteobacteria bacterium 228</name>
    <dbReference type="NCBI Taxonomy" id="2083153"/>
    <lineage>
        <taxon>Bacteria</taxon>
        <taxon>Pseudomonadati</taxon>
        <taxon>Pseudomonadota</taxon>
    </lineage>
</organism>
<evidence type="ECO:0000256" key="12">
    <source>
        <dbReference type="SAM" id="SignalP"/>
    </source>
</evidence>
<keyword evidence="7" id="KW-0406">Ion transport</keyword>
<feature type="domain" description="Cation/H+ exchanger transmembrane" evidence="13">
    <location>
        <begin position="15"/>
        <end position="417"/>
    </location>
</feature>
<dbReference type="InterPro" id="IPR018422">
    <property type="entry name" value="Cation/H_exchanger_CPA1"/>
</dbReference>
<feature type="transmembrane region" description="Helical" evidence="11">
    <location>
        <begin position="224"/>
        <end position="247"/>
    </location>
</feature>
<dbReference type="GO" id="GO:0005886">
    <property type="term" value="C:plasma membrane"/>
    <property type="evidence" value="ECO:0007669"/>
    <property type="project" value="UniProtKB-SubCell"/>
</dbReference>
<evidence type="ECO:0000256" key="4">
    <source>
        <dbReference type="ARBA" id="ARBA00022692"/>
    </source>
</evidence>
<comment type="subcellular location">
    <subcellularLocation>
        <location evidence="1">Cell membrane</location>
        <topology evidence="1">Multi-pass membrane protein</topology>
    </subcellularLocation>
</comment>
<dbReference type="GO" id="GO:0015386">
    <property type="term" value="F:potassium:proton antiporter activity"/>
    <property type="evidence" value="ECO:0007669"/>
    <property type="project" value="TreeGrafter"/>
</dbReference>
<evidence type="ECO:0000256" key="3">
    <source>
        <dbReference type="ARBA" id="ARBA00022475"/>
    </source>
</evidence>
<dbReference type="AlphaFoldDB" id="A0A2S5KIF8"/>
<evidence type="ECO:0000313" key="15">
    <source>
        <dbReference type="Proteomes" id="UP000238196"/>
    </source>
</evidence>
<feature type="transmembrane region" description="Helical" evidence="11">
    <location>
        <begin position="170"/>
        <end position="187"/>
    </location>
</feature>
<feature type="transmembrane region" description="Helical" evidence="11">
    <location>
        <begin position="320"/>
        <end position="348"/>
    </location>
</feature>
<dbReference type="InterPro" id="IPR006153">
    <property type="entry name" value="Cation/H_exchanger_TM"/>
</dbReference>
<accession>A0A2S5KIF8</accession>
<evidence type="ECO:0000256" key="9">
    <source>
        <dbReference type="ARBA" id="ARBA00023201"/>
    </source>
</evidence>
<keyword evidence="2" id="KW-0813">Transport</keyword>
<evidence type="ECO:0000256" key="5">
    <source>
        <dbReference type="ARBA" id="ARBA00022989"/>
    </source>
</evidence>
<dbReference type="GO" id="GO:0015385">
    <property type="term" value="F:sodium:proton antiporter activity"/>
    <property type="evidence" value="ECO:0007669"/>
    <property type="project" value="InterPro"/>
</dbReference>
<keyword evidence="4 11" id="KW-0812">Transmembrane</keyword>
<feature type="transmembrane region" description="Helical" evidence="11">
    <location>
        <begin position="74"/>
        <end position="91"/>
    </location>
</feature>
<keyword evidence="6" id="KW-0915">Sodium</keyword>
<keyword evidence="9" id="KW-0739">Sodium transport</keyword>
<name>A0A2S5KIF8_9PROT</name>
<keyword evidence="5 11" id="KW-1133">Transmembrane helix</keyword>
<dbReference type="Pfam" id="PF00999">
    <property type="entry name" value="Na_H_Exchanger"/>
    <property type="match status" value="1"/>
</dbReference>
<feature type="chain" id="PRO_5015671807" evidence="12">
    <location>
        <begin position="26"/>
        <end position="749"/>
    </location>
</feature>
<evidence type="ECO:0000256" key="8">
    <source>
        <dbReference type="ARBA" id="ARBA00023136"/>
    </source>
</evidence>
<keyword evidence="8 11" id="KW-0472">Membrane</keyword>
<dbReference type="GO" id="GO:0098719">
    <property type="term" value="P:sodium ion import across plasma membrane"/>
    <property type="evidence" value="ECO:0007669"/>
    <property type="project" value="TreeGrafter"/>
</dbReference>
<dbReference type="Gene3D" id="6.10.140.1330">
    <property type="match status" value="1"/>
</dbReference>
<feature type="transmembrane region" description="Helical" evidence="11">
    <location>
        <begin position="253"/>
        <end position="275"/>
    </location>
</feature>
<evidence type="ECO:0000256" key="7">
    <source>
        <dbReference type="ARBA" id="ARBA00023065"/>
    </source>
</evidence>
<dbReference type="Proteomes" id="UP000238196">
    <property type="component" value="Unassembled WGS sequence"/>
</dbReference>